<dbReference type="InterPro" id="IPR023298">
    <property type="entry name" value="ATPase_P-typ_TM_dom_sf"/>
</dbReference>
<keyword evidence="1" id="KW-1133">Transmembrane helix</keyword>
<dbReference type="Proteomes" id="UP000032366">
    <property type="component" value="Unassembled WGS sequence"/>
</dbReference>
<accession>A0ABR5CAL7</accession>
<evidence type="ECO:0000256" key="1">
    <source>
        <dbReference type="SAM" id="Phobius"/>
    </source>
</evidence>
<evidence type="ECO:0008006" key="4">
    <source>
        <dbReference type="Google" id="ProtNLM"/>
    </source>
</evidence>
<keyword evidence="1" id="KW-0472">Membrane</keyword>
<dbReference type="EMBL" id="JXWY01000002">
    <property type="protein sequence ID" value="KIX91745.1"/>
    <property type="molecule type" value="Genomic_DNA"/>
</dbReference>
<protein>
    <recommendedName>
        <fullName evidence="4">Integral membrane protein</fullName>
    </recommendedName>
</protein>
<feature type="transmembrane region" description="Helical" evidence="1">
    <location>
        <begin position="136"/>
        <end position="156"/>
    </location>
</feature>
<reference evidence="2 3" key="1">
    <citation type="submission" date="2015-01" db="EMBL/GenBank/DDBJ databases">
        <authorList>
            <person name="Guo J."/>
        </authorList>
    </citation>
    <scope>NUCLEOTIDE SEQUENCE [LARGE SCALE GENOMIC DNA]</scope>
    <source>
        <strain evidence="2 3">DSM 22147</strain>
    </source>
</reference>
<name>A0ABR5CAL7_9STAP</name>
<dbReference type="SUPFAM" id="SSF81665">
    <property type="entry name" value="Calcium ATPase, transmembrane domain M"/>
    <property type="match status" value="1"/>
</dbReference>
<comment type="caution">
    <text evidence="2">The sequence shown here is derived from an EMBL/GenBank/DDBJ whole genome shotgun (WGS) entry which is preliminary data.</text>
</comment>
<gene>
    <name evidence="2" type="ORF">TP70_00225</name>
</gene>
<keyword evidence="1" id="KW-0812">Transmembrane</keyword>
<feature type="transmembrane region" description="Helical" evidence="1">
    <location>
        <begin position="37"/>
        <end position="58"/>
    </location>
</feature>
<sequence>MYYLKRYREKRLFMNQPMNHHVQAAYPTRHIKKRRSWVSFILTLIAMVLTAMAGYSMYHEPLFISNFLNKEVNYSQFQQFTELTQQLNSQTSVDLSGFEESLSRLLWIIHLFFILCVVNIVLAILTLVFNRTLLKVLNFIVSLGIFFIPVGLLVVIRDAAEQLTDNLKPLESLMGHLETTALLAESNAVHNAIIFTGIAAFLYFISLFFRNRKAKQLSA</sequence>
<evidence type="ECO:0000313" key="3">
    <source>
        <dbReference type="Proteomes" id="UP000032366"/>
    </source>
</evidence>
<feature type="transmembrane region" description="Helical" evidence="1">
    <location>
        <begin position="105"/>
        <end position="129"/>
    </location>
</feature>
<feature type="transmembrane region" description="Helical" evidence="1">
    <location>
        <begin position="188"/>
        <end position="209"/>
    </location>
</feature>
<organism evidence="2 3">
    <name type="scientific">Staphylococcus microti</name>
    <dbReference type="NCBI Taxonomy" id="569857"/>
    <lineage>
        <taxon>Bacteria</taxon>
        <taxon>Bacillati</taxon>
        <taxon>Bacillota</taxon>
        <taxon>Bacilli</taxon>
        <taxon>Bacillales</taxon>
        <taxon>Staphylococcaceae</taxon>
        <taxon>Staphylococcus</taxon>
    </lineage>
</organism>
<proteinExistence type="predicted"/>
<keyword evidence="3" id="KW-1185">Reference proteome</keyword>
<evidence type="ECO:0000313" key="2">
    <source>
        <dbReference type="EMBL" id="KIX91745.1"/>
    </source>
</evidence>